<sequence length="118" mass="12015">MPSDPNPAQPQNAPLPEVRFLKILVTALAATMIVGLVTIVTLLVIRLPGGGAQAPQAGVAAGGQTGALPALPASITLPDGAEVQAVTFARDLLVVVTASGEVLIYTPDGHLRQRVLAH</sequence>
<dbReference type="InterPro" id="IPR045519">
    <property type="entry name" value="DUF6476"/>
</dbReference>
<organism evidence="2 3">
    <name type="scientific">Phaeovulum veldkampii DSM 11550</name>
    <dbReference type="NCBI Taxonomy" id="1185920"/>
    <lineage>
        <taxon>Bacteria</taxon>
        <taxon>Pseudomonadati</taxon>
        <taxon>Pseudomonadota</taxon>
        <taxon>Alphaproteobacteria</taxon>
        <taxon>Rhodobacterales</taxon>
        <taxon>Paracoccaceae</taxon>
        <taxon>Phaeovulum</taxon>
    </lineage>
</organism>
<feature type="transmembrane region" description="Helical" evidence="1">
    <location>
        <begin position="20"/>
        <end position="45"/>
    </location>
</feature>
<keyword evidence="1" id="KW-1133">Transmembrane helix</keyword>
<evidence type="ECO:0000256" key="1">
    <source>
        <dbReference type="SAM" id="Phobius"/>
    </source>
</evidence>
<reference evidence="2 3" key="1">
    <citation type="submission" date="2018-03" db="EMBL/GenBank/DDBJ databases">
        <title>Rhodobacter veldkampii.</title>
        <authorList>
            <person name="Meyer T.E."/>
            <person name="Miller S."/>
            <person name="Lodha T."/>
            <person name="Gandham S."/>
            <person name="Chintalapati S."/>
            <person name="Chintalapati V.R."/>
        </authorList>
    </citation>
    <scope>NUCLEOTIDE SEQUENCE [LARGE SCALE GENOMIC DNA]</scope>
    <source>
        <strain evidence="2 3">DSM 11550</strain>
    </source>
</reference>
<dbReference type="Proteomes" id="UP000241899">
    <property type="component" value="Unassembled WGS sequence"/>
</dbReference>
<dbReference type="EMBL" id="PZKF01000003">
    <property type="protein sequence ID" value="PTE19022.1"/>
    <property type="molecule type" value="Genomic_DNA"/>
</dbReference>
<name>A0A2T4JMA9_9RHOB</name>
<gene>
    <name evidence="2" type="ORF">C5F46_02250</name>
</gene>
<keyword evidence="1" id="KW-0812">Transmembrane</keyword>
<keyword evidence="1" id="KW-0472">Membrane</keyword>
<evidence type="ECO:0000313" key="3">
    <source>
        <dbReference type="Proteomes" id="UP000241899"/>
    </source>
</evidence>
<evidence type="ECO:0000313" key="2">
    <source>
        <dbReference type="EMBL" id="PTE19022.1"/>
    </source>
</evidence>
<comment type="caution">
    <text evidence="2">The sequence shown here is derived from an EMBL/GenBank/DDBJ whole genome shotgun (WGS) entry which is preliminary data.</text>
</comment>
<dbReference type="AlphaFoldDB" id="A0A2T4JMA9"/>
<protein>
    <submittedName>
        <fullName evidence="2">Uncharacterized protein</fullName>
    </submittedName>
</protein>
<dbReference type="Pfam" id="PF20082">
    <property type="entry name" value="DUF6476"/>
    <property type="match status" value="1"/>
</dbReference>
<proteinExistence type="predicted"/>
<accession>A0A2T4JMA9</accession>
<dbReference type="OrthoDB" id="7872651at2"/>
<keyword evidence="3" id="KW-1185">Reference proteome</keyword>